<protein>
    <submittedName>
        <fullName evidence="1">Uncharacterized protein</fullName>
    </submittedName>
</protein>
<dbReference type="EMBL" id="CSBK01002261">
    <property type="protein sequence ID" value="COZ65132.1"/>
    <property type="molecule type" value="Genomic_DNA"/>
</dbReference>
<dbReference type="Proteomes" id="UP000039021">
    <property type="component" value="Unassembled WGS sequence"/>
</dbReference>
<proteinExistence type="predicted"/>
<sequence length="94" mass="10513">MWVRVLVGFVTNQHWAIHRSRAALGLQVPDDLRVGVKDMLPLVIGNGDVEASLGVDRSHRRDTDRLRDHHVVLTIGRCHMHDAGAIVGRYKVAC</sequence>
<reference evidence="2" key="1">
    <citation type="submission" date="2015-03" db="EMBL/GenBank/DDBJ databases">
        <authorList>
            <consortium name="Pathogen Informatics"/>
        </authorList>
    </citation>
    <scope>NUCLEOTIDE SEQUENCE [LARGE SCALE GENOMIC DNA]</scope>
    <source>
        <strain evidence="2">N09902308</strain>
    </source>
</reference>
<gene>
    <name evidence="1" type="ORF">ERS007739_03990</name>
</gene>
<evidence type="ECO:0000313" key="2">
    <source>
        <dbReference type="Proteomes" id="UP000039021"/>
    </source>
</evidence>
<name>A0A916P985_MYCTX</name>
<organism evidence="1 2">
    <name type="scientific">Mycobacterium tuberculosis</name>
    <dbReference type="NCBI Taxonomy" id="1773"/>
    <lineage>
        <taxon>Bacteria</taxon>
        <taxon>Bacillati</taxon>
        <taxon>Actinomycetota</taxon>
        <taxon>Actinomycetes</taxon>
        <taxon>Mycobacteriales</taxon>
        <taxon>Mycobacteriaceae</taxon>
        <taxon>Mycobacterium</taxon>
        <taxon>Mycobacterium tuberculosis complex</taxon>
    </lineage>
</organism>
<evidence type="ECO:0000313" key="1">
    <source>
        <dbReference type="EMBL" id="COZ65132.1"/>
    </source>
</evidence>
<dbReference type="AlphaFoldDB" id="A0A916P985"/>
<comment type="caution">
    <text evidence="1">The sequence shown here is derived from an EMBL/GenBank/DDBJ whole genome shotgun (WGS) entry which is preliminary data.</text>
</comment>
<accession>A0A916P985</accession>